<protein>
    <submittedName>
        <fullName evidence="1">Uncharacterized protein</fullName>
    </submittedName>
</protein>
<comment type="caution">
    <text evidence="1">The sequence shown here is derived from an EMBL/GenBank/DDBJ whole genome shotgun (WGS) entry which is preliminary data.</text>
</comment>
<name>A0ABX0JY13_9PROT</name>
<dbReference type="EMBL" id="WOSY01000004">
    <property type="protein sequence ID" value="NHN88196.1"/>
    <property type="molecule type" value="Genomic_DNA"/>
</dbReference>
<proteinExistence type="predicted"/>
<organism evidence="1 2">
    <name type="scientific">Acetobacter conturbans</name>
    <dbReference type="NCBI Taxonomy" id="1737472"/>
    <lineage>
        <taxon>Bacteria</taxon>
        <taxon>Pseudomonadati</taxon>
        <taxon>Pseudomonadota</taxon>
        <taxon>Alphaproteobacteria</taxon>
        <taxon>Acetobacterales</taxon>
        <taxon>Acetobacteraceae</taxon>
        <taxon>Acetobacter</taxon>
    </lineage>
</organism>
<dbReference type="Proteomes" id="UP000631653">
    <property type="component" value="Unassembled WGS sequence"/>
</dbReference>
<evidence type="ECO:0000313" key="2">
    <source>
        <dbReference type="Proteomes" id="UP000631653"/>
    </source>
</evidence>
<reference evidence="1 2" key="1">
    <citation type="journal article" date="2020" name="Int. J. Syst. Evol. Microbiol.">
        <title>Novel acetic acid bacteria from cider fermentations: Acetobacter conturbans sp. nov. and Acetobacter fallax sp. nov.</title>
        <authorList>
            <person name="Sombolestani A.S."/>
            <person name="Cleenwerck I."/>
            <person name="Cnockaert M."/>
            <person name="Borremans W."/>
            <person name="Wieme A.D."/>
            <person name="De Vuyst L."/>
            <person name="Vandamme P."/>
        </authorList>
    </citation>
    <scope>NUCLEOTIDE SEQUENCE [LARGE SCALE GENOMIC DNA]</scope>
    <source>
        <strain evidence="1 2">LMG 1627</strain>
    </source>
</reference>
<dbReference type="RefSeq" id="WP_173569471.1">
    <property type="nucleotide sequence ID" value="NZ_WOSY01000004.1"/>
</dbReference>
<sequence>MRRIVIIAACVAGIVIFGGIAALGTSSAPPMQQMVHKDIPVASLAPVVQPAPAPTIIPPAATAPVTAPSAP</sequence>
<evidence type="ECO:0000313" key="1">
    <source>
        <dbReference type="EMBL" id="NHN88196.1"/>
    </source>
</evidence>
<gene>
    <name evidence="1" type="ORF">GOB81_06090</name>
</gene>
<keyword evidence="2" id="KW-1185">Reference proteome</keyword>
<accession>A0ABX0JY13</accession>